<feature type="transmembrane region" description="Helical" evidence="6">
    <location>
        <begin position="959"/>
        <end position="981"/>
    </location>
</feature>
<comment type="caution">
    <text evidence="7">The sequence shown here is derived from an EMBL/GenBank/DDBJ whole genome shotgun (WGS) entry which is preliminary data.</text>
</comment>
<feature type="transmembrane region" description="Helical" evidence="6">
    <location>
        <begin position="778"/>
        <end position="804"/>
    </location>
</feature>
<evidence type="ECO:0000256" key="6">
    <source>
        <dbReference type="RuleBase" id="RU004914"/>
    </source>
</evidence>
<dbReference type="GO" id="GO:0016020">
    <property type="term" value="C:membrane"/>
    <property type="evidence" value="ECO:0007669"/>
    <property type="project" value="UniProtKB-SubCell"/>
</dbReference>
<dbReference type="InterPro" id="IPR002528">
    <property type="entry name" value="MATE_fam"/>
</dbReference>
<protein>
    <recommendedName>
        <fullName evidence="6">Multidrug and toxin extrusion protein</fullName>
    </recommendedName>
</protein>
<feature type="transmembrane region" description="Helical" evidence="6">
    <location>
        <begin position="108"/>
        <end position="129"/>
    </location>
</feature>
<dbReference type="InterPro" id="IPR045069">
    <property type="entry name" value="MATE_euk"/>
</dbReference>
<name>A0A8S9Z1W3_9TREM</name>
<organism evidence="7 8">
    <name type="scientific">Paragonimus skrjabini miyazakii</name>
    <dbReference type="NCBI Taxonomy" id="59628"/>
    <lineage>
        <taxon>Eukaryota</taxon>
        <taxon>Metazoa</taxon>
        <taxon>Spiralia</taxon>
        <taxon>Lophotrochozoa</taxon>
        <taxon>Platyhelminthes</taxon>
        <taxon>Trematoda</taxon>
        <taxon>Digenea</taxon>
        <taxon>Plagiorchiida</taxon>
        <taxon>Troglotremata</taxon>
        <taxon>Troglotrematidae</taxon>
        <taxon>Paragonimus</taxon>
    </lineage>
</organism>
<feature type="transmembrane region" description="Helical" evidence="6">
    <location>
        <begin position="149"/>
        <end position="167"/>
    </location>
</feature>
<evidence type="ECO:0000256" key="4">
    <source>
        <dbReference type="ARBA" id="ARBA00022989"/>
    </source>
</evidence>
<sequence length="1124" mass="122906">MKQIEIPQIVHFGFWGKFFPFGFWYEFKQLTRLAGPIAITSLITYMSGLISAIFSGRLSKSALATVGLALAYFNITGLMIIFGLLTAAETLFTQTFGSEKKHLMGIQLQRALVISTFCTFLCASANFLAEPVLLLLKQNPLTAKEAANFLLYMIPGLWFAAFGQVFTKYVQSQNHQYPPMIIGIIVNGLNAALHYWLLFVAQIGVRGSAIAQVAMYALQSFILMGYTIVLERNTVTWQGWSWNLWMEWGTWFRLAIPGAFMLTMEFLIFEIGSFGAGALGETELAVQTILFNVETICYALLPQGFGMATTIRLGQFLGAGSSAGPRSVLSTALLTMWLTALVITLLLILLRAQIPLIFTTNSIVVDMTAQSLPIIAAFQIFDGTVGVCSGAVRGAGLQKIGAVVSFVCLYLIGAPVAVSLVLLTSLGVKGIWVGLLVGIVAEGTLYLIICYFIDWEKQVKLAKSRITGAVERISDTPTMPQEDANHDITTGPDGVVNNEIDGPFQEMTEEISDTKMFRKLTLSRALFIVMVFIIFTTRNMDTDNLAIEVPEVIHTGFLRRFFPFGFWYEFKMLIKLAIPITLTSLIAFLSGPISVIFCGRLGKSALATVGLAVSVFNITGLAVITGLLTAADTLFSQTFGSNKKHLMGMQLQRAFVIVSICCFPCVSLHLMAEPLLLLLKQNPITAKKAADYLVYMAPGLWNHVYPPLIIGIAGNCLNAILHYALLFIVEFGVRGSAIAQVSAYAFQCVLLLAYIVYVERAGVTWRGWSNKLWLDWGIWFKLALPGVFMTTLEWTIFEIGSIVAGTLGEKELATQAILFNIETMCFTLLPLGFGMATTIRLGHFLGAGSSVGPRSVLSTALTTLWGTSVIFIMLIVLLRWQIPRIFTADEGVIELSAGLLPLIAAFQVFDGTVGVCSGAIRGAGLQLVGALICFITLYVIGAPIGLCLVFLAGYNLTGLWSGLTVGTILEGTVYCVICYCIDWKKQVQLALERTKDVDICNGSGLEVKMDNENLETDNAGFLDECIQDQMNGVDVFSGDQSVHTLDSILIRRTTVLIRSILPSRVVCITSIICLFIGCILLRIYLPWSDYFGQYCVFANGTVISHNDASPFPDNCTVVTPGQPL</sequence>
<feature type="transmembrane region" description="Helical" evidence="6">
    <location>
        <begin position="741"/>
        <end position="758"/>
    </location>
</feature>
<reference evidence="7" key="1">
    <citation type="submission" date="2019-07" db="EMBL/GenBank/DDBJ databases">
        <title>Annotation for the trematode Paragonimus miyazaki's.</title>
        <authorList>
            <person name="Choi Y.-J."/>
        </authorList>
    </citation>
    <scope>NUCLEOTIDE SEQUENCE</scope>
    <source>
        <strain evidence="7">Japan</strain>
    </source>
</reference>
<feature type="transmembrane region" description="Helical" evidence="6">
    <location>
        <begin position="251"/>
        <end position="269"/>
    </location>
</feature>
<feature type="transmembrane region" description="Helical" evidence="6">
    <location>
        <begin position="37"/>
        <end position="56"/>
    </location>
</feature>
<feature type="transmembrane region" description="Helical" evidence="6">
    <location>
        <begin position="927"/>
        <end position="953"/>
    </location>
</feature>
<dbReference type="OrthoDB" id="2126698at2759"/>
<feature type="transmembrane region" description="Helical" evidence="6">
    <location>
        <begin position="209"/>
        <end position="230"/>
    </location>
</feature>
<comment type="similarity">
    <text evidence="2 6">Belongs to the multi antimicrobial extrusion (MATE) (TC 2.A.66.1) family.</text>
</comment>
<keyword evidence="8" id="KW-1185">Reference proteome</keyword>
<dbReference type="GO" id="GO:0042910">
    <property type="term" value="F:xenobiotic transmembrane transporter activity"/>
    <property type="evidence" value="ECO:0007669"/>
    <property type="project" value="InterPro"/>
</dbReference>
<feature type="transmembrane region" description="Helical" evidence="6">
    <location>
        <begin position="816"/>
        <end position="836"/>
    </location>
</feature>
<feature type="transmembrane region" description="Helical" evidence="6">
    <location>
        <begin position="431"/>
        <end position="453"/>
    </location>
</feature>
<feature type="transmembrane region" description="Helical" evidence="6">
    <location>
        <begin position="332"/>
        <end position="352"/>
    </location>
</feature>
<dbReference type="CDD" id="cd13132">
    <property type="entry name" value="MATE_eukaryotic"/>
    <property type="match status" value="2"/>
</dbReference>
<feature type="transmembrane region" description="Helical" evidence="6">
    <location>
        <begin position="372"/>
        <end position="392"/>
    </location>
</feature>
<dbReference type="GO" id="GO:1990961">
    <property type="term" value="P:xenobiotic detoxification by transmembrane export across the plasma membrane"/>
    <property type="evidence" value="ECO:0007669"/>
    <property type="project" value="InterPro"/>
</dbReference>
<feature type="transmembrane region" description="Helical" evidence="6">
    <location>
        <begin position="708"/>
        <end position="729"/>
    </location>
</feature>
<evidence type="ECO:0000313" key="7">
    <source>
        <dbReference type="EMBL" id="KAF7259486.1"/>
    </source>
</evidence>
<gene>
    <name evidence="7" type="ORF">EG68_03372</name>
</gene>
<feature type="transmembrane region" description="Helical" evidence="6">
    <location>
        <begin position="609"/>
        <end position="630"/>
    </location>
</feature>
<feature type="transmembrane region" description="Helical" evidence="6">
    <location>
        <begin position="651"/>
        <end position="672"/>
    </location>
</feature>
<dbReference type="GO" id="GO:0015297">
    <property type="term" value="F:antiporter activity"/>
    <property type="evidence" value="ECO:0007669"/>
    <property type="project" value="InterPro"/>
</dbReference>
<dbReference type="Proteomes" id="UP000822476">
    <property type="component" value="Unassembled WGS sequence"/>
</dbReference>
<feature type="transmembrane region" description="Helical" evidence="6">
    <location>
        <begin position="577"/>
        <end position="597"/>
    </location>
</feature>
<feature type="transmembrane region" description="Helical" evidence="6">
    <location>
        <begin position="856"/>
        <end position="878"/>
    </location>
</feature>
<evidence type="ECO:0000313" key="8">
    <source>
        <dbReference type="Proteomes" id="UP000822476"/>
    </source>
</evidence>
<dbReference type="NCBIfam" id="TIGR00797">
    <property type="entry name" value="matE"/>
    <property type="match status" value="2"/>
</dbReference>
<feature type="transmembrane region" description="Helical" evidence="6">
    <location>
        <begin position="62"/>
        <end position="87"/>
    </location>
</feature>
<evidence type="ECO:0000256" key="2">
    <source>
        <dbReference type="ARBA" id="ARBA00010199"/>
    </source>
</evidence>
<feature type="transmembrane region" description="Helical" evidence="6">
    <location>
        <begin position="179"/>
        <end position="197"/>
    </location>
</feature>
<proteinExistence type="inferred from homology"/>
<dbReference type="AlphaFoldDB" id="A0A8S9Z1W3"/>
<dbReference type="EMBL" id="JTDE01001178">
    <property type="protein sequence ID" value="KAF7259486.1"/>
    <property type="molecule type" value="Genomic_DNA"/>
</dbReference>
<evidence type="ECO:0000256" key="5">
    <source>
        <dbReference type="ARBA" id="ARBA00023136"/>
    </source>
</evidence>
<keyword evidence="4 6" id="KW-1133">Transmembrane helix</keyword>
<comment type="subcellular location">
    <subcellularLocation>
        <location evidence="1">Membrane</location>
        <topology evidence="1">Multi-pass membrane protein</topology>
    </subcellularLocation>
</comment>
<keyword evidence="3 6" id="KW-0812">Transmembrane</keyword>
<evidence type="ECO:0000256" key="3">
    <source>
        <dbReference type="ARBA" id="ARBA00022692"/>
    </source>
</evidence>
<evidence type="ECO:0000256" key="1">
    <source>
        <dbReference type="ARBA" id="ARBA00004141"/>
    </source>
</evidence>
<feature type="transmembrane region" description="Helical" evidence="6">
    <location>
        <begin position="1061"/>
        <end position="1084"/>
    </location>
</feature>
<feature type="transmembrane region" description="Helical" evidence="6">
    <location>
        <begin position="289"/>
        <end position="311"/>
    </location>
</feature>
<dbReference type="Pfam" id="PF01554">
    <property type="entry name" value="MatE"/>
    <property type="match status" value="4"/>
</dbReference>
<dbReference type="PANTHER" id="PTHR11206">
    <property type="entry name" value="MULTIDRUG RESISTANCE PROTEIN"/>
    <property type="match status" value="1"/>
</dbReference>
<feature type="transmembrane region" description="Helical" evidence="6">
    <location>
        <begin position="404"/>
        <end position="425"/>
    </location>
</feature>
<keyword evidence="5 6" id="KW-0472">Membrane</keyword>
<feature type="transmembrane region" description="Helical" evidence="6">
    <location>
        <begin position="522"/>
        <end position="540"/>
    </location>
</feature>
<accession>A0A8S9Z1W3</accession>